<feature type="transmembrane region" description="Helical" evidence="2">
    <location>
        <begin position="237"/>
        <end position="258"/>
    </location>
</feature>
<keyword evidence="2" id="KW-0472">Membrane</keyword>
<comment type="caution">
    <text evidence="3">The sequence shown here is derived from an EMBL/GenBank/DDBJ whole genome shotgun (WGS) entry which is preliminary data.</text>
</comment>
<dbReference type="InterPro" id="IPR025238">
    <property type="entry name" value="DUF4184"/>
</dbReference>
<sequence length="325" mass="33833">MVVVRVVYGGPAYWTGLITGCGGRADYLSGGPALPFTLSHAAAVLPAMRRDATGRGRLVPAVLTAGSFAPDLTYYAASVVPGAMEFGAVTHSFAGVATVDVLIAWALAGLWLLLREPLVALLPRARQGRPAALLRCGVPRARVRAVPAAWWYVSAVLGALTHVVWDAFTHHDRWGTRLIPAIGRVHPAGEPLYSWLQYASSVAGAVVIVLFLVRALRCMPGGEPVGVPVLSARDRCGALVVIGGCALAGAVQRAARWWGHRGASAGPWELVPTLCFGVGTGVLLGLFLYAVGVRVWRPGPVPGGPGEAGGPVGTVAADRGRPVSR</sequence>
<dbReference type="PROSITE" id="PS51257">
    <property type="entry name" value="PROKAR_LIPOPROTEIN"/>
    <property type="match status" value="1"/>
</dbReference>
<keyword evidence="2" id="KW-1133">Transmembrane helix</keyword>
<reference evidence="3" key="1">
    <citation type="journal article" date="2014" name="Int. J. Syst. Evol. Microbiol.">
        <title>Complete genome sequence of Corynebacterium casei LMG S-19264T (=DSM 44701T), isolated from a smear-ripened cheese.</title>
        <authorList>
            <consortium name="US DOE Joint Genome Institute (JGI-PGF)"/>
            <person name="Walter F."/>
            <person name="Albersmeier A."/>
            <person name="Kalinowski J."/>
            <person name="Ruckert C."/>
        </authorList>
    </citation>
    <scope>NUCLEOTIDE SEQUENCE</scope>
    <source>
        <strain evidence="3">JCM 4490</strain>
    </source>
</reference>
<feature type="transmembrane region" description="Helical" evidence="2">
    <location>
        <begin position="58"/>
        <end position="77"/>
    </location>
</feature>
<evidence type="ECO:0000313" key="4">
    <source>
        <dbReference type="Proteomes" id="UP000620224"/>
    </source>
</evidence>
<gene>
    <name evidence="3" type="ORF">GCM10010503_51870</name>
</gene>
<proteinExistence type="predicted"/>
<evidence type="ECO:0000256" key="1">
    <source>
        <dbReference type="SAM" id="MobiDB-lite"/>
    </source>
</evidence>
<name>A0A918JAW2_9ACTN</name>
<feature type="transmembrane region" description="Helical" evidence="2">
    <location>
        <begin position="149"/>
        <end position="168"/>
    </location>
</feature>
<accession>A0A918JAW2</accession>
<dbReference type="Pfam" id="PF13803">
    <property type="entry name" value="DUF4184"/>
    <property type="match status" value="1"/>
</dbReference>
<reference evidence="3" key="2">
    <citation type="submission" date="2020-09" db="EMBL/GenBank/DDBJ databases">
        <authorList>
            <person name="Sun Q."/>
            <person name="Ohkuma M."/>
        </authorList>
    </citation>
    <scope>NUCLEOTIDE SEQUENCE</scope>
    <source>
        <strain evidence="3">JCM 4490</strain>
    </source>
</reference>
<dbReference type="Proteomes" id="UP000620224">
    <property type="component" value="Unassembled WGS sequence"/>
</dbReference>
<protein>
    <recommendedName>
        <fullName evidence="5">DUF4184 family protein</fullName>
    </recommendedName>
</protein>
<keyword evidence="2" id="KW-0812">Transmembrane</keyword>
<feature type="region of interest" description="Disordered" evidence="1">
    <location>
        <begin position="302"/>
        <end position="325"/>
    </location>
</feature>
<keyword evidence="4" id="KW-1185">Reference proteome</keyword>
<feature type="transmembrane region" description="Helical" evidence="2">
    <location>
        <begin position="195"/>
        <end position="216"/>
    </location>
</feature>
<dbReference type="AlphaFoldDB" id="A0A918JAW2"/>
<feature type="transmembrane region" description="Helical" evidence="2">
    <location>
        <begin position="89"/>
        <end position="114"/>
    </location>
</feature>
<dbReference type="EMBL" id="BMUE01000012">
    <property type="protein sequence ID" value="GGW68203.1"/>
    <property type="molecule type" value="Genomic_DNA"/>
</dbReference>
<evidence type="ECO:0000256" key="2">
    <source>
        <dbReference type="SAM" id="Phobius"/>
    </source>
</evidence>
<evidence type="ECO:0008006" key="5">
    <source>
        <dbReference type="Google" id="ProtNLM"/>
    </source>
</evidence>
<organism evidence="3 4">
    <name type="scientific">Streptomyces lucensis JCM 4490</name>
    <dbReference type="NCBI Taxonomy" id="1306176"/>
    <lineage>
        <taxon>Bacteria</taxon>
        <taxon>Bacillati</taxon>
        <taxon>Actinomycetota</taxon>
        <taxon>Actinomycetes</taxon>
        <taxon>Kitasatosporales</taxon>
        <taxon>Streptomycetaceae</taxon>
        <taxon>Streptomyces</taxon>
    </lineage>
</organism>
<evidence type="ECO:0000313" key="3">
    <source>
        <dbReference type="EMBL" id="GGW68203.1"/>
    </source>
</evidence>
<feature type="transmembrane region" description="Helical" evidence="2">
    <location>
        <begin position="270"/>
        <end position="291"/>
    </location>
</feature>